<evidence type="ECO:0000313" key="6">
    <source>
        <dbReference type="EMBL" id="NIH55257.1"/>
    </source>
</evidence>
<name>A0A7X5R469_9MICO</name>
<keyword evidence="7" id="KW-1185">Reference proteome</keyword>
<reference evidence="6 7" key="1">
    <citation type="submission" date="2020-02" db="EMBL/GenBank/DDBJ databases">
        <title>Sequencing the genomes of 1000 actinobacteria strains.</title>
        <authorList>
            <person name="Klenk H.-P."/>
        </authorList>
    </citation>
    <scope>NUCLEOTIDE SEQUENCE [LARGE SCALE GENOMIC DNA]</scope>
    <source>
        <strain evidence="6 7">DSM 27960</strain>
    </source>
</reference>
<dbReference type="Gene3D" id="3.30.9.10">
    <property type="entry name" value="D-Amino Acid Oxidase, subunit A, domain 2"/>
    <property type="match status" value="1"/>
</dbReference>
<organism evidence="6 7">
    <name type="scientific">Lysinibacter cavernae</name>
    <dbReference type="NCBI Taxonomy" id="1640652"/>
    <lineage>
        <taxon>Bacteria</taxon>
        <taxon>Bacillati</taxon>
        <taxon>Actinomycetota</taxon>
        <taxon>Actinomycetes</taxon>
        <taxon>Micrococcales</taxon>
        <taxon>Microbacteriaceae</taxon>
        <taxon>Lysinibacter</taxon>
    </lineage>
</organism>
<comment type="cofactor">
    <cofactor evidence="1">
        <name>FAD</name>
        <dbReference type="ChEBI" id="CHEBI:57692"/>
    </cofactor>
</comment>
<protein>
    <submittedName>
        <fullName evidence="6">Sarcosine oxidase</fullName>
        <ecNumber evidence="6">1.5.3.1</ecNumber>
    </submittedName>
</protein>
<keyword evidence="4 6" id="KW-0560">Oxidoreductase</keyword>
<evidence type="ECO:0000256" key="1">
    <source>
        <dbReference type="ARBA" id="ARBA00001974"/>
    </source>
</evidence>
<dbReference type="AlphaFoldDB" id="A0A7X5R469"/>
<dbReference type="SUPFAM" id="SSF51905">
    <property type="entry name" value="FAD/NAD(P)-binding domain"/>
    <property type="match status" value="1"/>
</dbReference>
<dbReference type="EC" id="1.5.3.1" evidence="6"/>
<sequence length="393" mass="42276">MSTNEFVDVVVIGGGAMGSAAAWQLSQRGREVVLLERFTPGHKEGASHGASRNLNLSYSEPNYLSLLQRAVPLWSELEQETGTSVFDEVGVVTHGAHPSLTGVRDALDAHGFAAEILSAEAASERWGGMRFETDVLWTPQAGRLNADVSVAAMQEAAAERGADIRHGVRVESIRVAADDRVVVTLDGGETITTSSVVVAAGAWTRSLLEGIVDLPSLVVTQEQPAHFQLVDASNAEAFATDWPGFNHLPGGSDEWWYSNIYGMYTPGEGIKAGWHGVGPVVDPDHRDYQPEPAQLDALIRYVREWIPAANADTAEAVSCTYTTTKDENFVLDRVGPITIAAGFSGHGYKFTTAVGEVLAELVTGEREPDPFFSLTRDRGTVGRPGSSLWTVDR</sequence>
<proteinExistence type="predicted"/>
<dbReference type="Pfam" id="PF01266">
    <property type="entry name" value="DAO"/>
    <property type="match status" value="1"/>
</dbReference>
<keyword evidence="3" id="KW-0274">FAD</keyword>
<accession>A0A7X5R469</accession>
<dbReference type="InterPro" id="IPR006076">
    <property type="entry name" value="FAD-dep_OxRdtase"/>
</dbReference>
<evidence type="ECO:0000256" key="3">
    <source>
        <dbReference type="ARBA" id="ARBA00022827"/>
    </source>
</evidence>
<evidence type="ECO:0000313" key="7">
    <source>
        <dbReference type="Proteomes" id="UP000541033"/>
    </source>
</evidence>
<dbReference type="SUPFAM" id="SSF54373">
    <property type="entry name" value="FAD-linked reductases, C-terminal domain"/>
    <property type="match status" value="1"/>
</dbReference>
<dbReference type="GO" id="GO:0008115">
    <property type="term" value="F:sarcosine oxidase activity"/>
    <property type="evidence" value="ECO:0007669"/>
    <property type="project" value="UniProtKB-EC"/>
</dbReference>
<evidence type="ECO:0000256" key="2">
    <source>
        <dbReference type="ARBA" id="ARBA00022630"/>
    </source>
</evidence>
<dbReference type="Gene3D" id="3.50.50.60">
    <property type="entry name" value="FAD/NAD(P)-binding domain"/>
    <property type="match status" value="1"/>
</dbReference>
<evidence type="ECO:0000259" key="5">
    <source>
        <dbReference type="Pfam" id="PF01266"/>
    </source>
</evidence>
<dbReference type="GO" id="GO:0050660">
    <property type="term" value="F:flavin adenine dinucleotide binding"/>
    <property type="evidence" value="ECO:0007669"/>
    <property type="project" value="InterPro"/>
</dbReference>
<keyword evidence="2" id="KW-0285">Flavoprotein</keyword>
<gene>
    <name evidence="6" type="ORF">FHX76_003172</name>
</gene>
<dbReference type="RefSeq" id="WP_167152278.1">
    <property type="nucleotide sequence ID" value="NZ_JAAMOX010000003.1"/>
</dbReference>
<dbReference type="InterPro" id="IPR036188">
    <property type="entry name" value="FAD/NAD-bd_sf"/>
</dbReference>
<feature type="domain" description="FAD dependent oxidoreductase" evidence="5">
    <location>
        <begin position="8"/>
        <end position="361"/>
    </location>
</feature>
<dbReference type="EMBL" id="JAAMOX010000003">
    <property type="protein sequence ID" value="NIH55257.1"/>
    <property type="molecule type" value="Genomic_DNA"/>
</dbReference>
<dbReference type="Proteomes" id="UP000541033">
    <property type="component" value="Unassembled WGS sequence"/>
</dbReference>
<dbReference type="PANTHER" id="PTHR10961:SF7">
    <property type="entry name" value="FAD DEPENDENT OXIDOREDUCTASE DOMAIN-CONTAINING PROTEIN"/>
    <property type="match status" value="1"/>
</dbReference>
<comment type="caution">
    <text evidence="6">The sequence shown here is derived from an EMBL/GenBank/DDBJ whole genome shotgun (WGS) entry which is preliminary data.</text>
</comment>
<evidence type="ECO:0000256" key="4">
    <source>
        <dbReference type="ARBA" id="ARBA00023002"/>
    </source>
</evidence>
<dbReference type="PANTHER" id="PTHR10961">
    <property type="entry name" value="PEROXISOMAL SARCOSINE OXIDASE"/>
    <property type="match status" value="1"/>
</dbReference>
<dbReference type="InterPro" id="IPR045170">
    <property type="entry name" value="MTOX"/>
</dbReference>